<reference evidence="1" key="1">
    <citation type="journal article" date="2023" name="Microbiome">
        <title>Phages are unrecognized players in the ecology of the oral pathogen Porphyromonas gingivalis.</title>
        <authorList>
            <person name="Matrishin C.B."/>
            <person name="Haase E.M."/>
            <person name="Dewhirst F.E."/>
            <person name="Mark Welch J.L."/>
            <person name="Miranda-Sanchez F."/>
            <person name="Chen T."/>
            <person name="MacFarland D.C."/>
            <person name="Kauffman K.M."/>
        </authorList>
    </citation>
    <scope>NUCLEOTIDE SEQUENCE</scope>
</reference>
<dbReference type="Pfam" id="PF12224">
    <property type="entry name" value="Amidoligase_2"/>
    <property type="match status" value="1"/>
</dbReference>
<proteinExistence type="predicted"/>
<accession>A0AAT9J8I3</accession>
<dbReference type="PANTHER" id="PTHR36847:SF1">
    <property type="entry name" value="AMIDOLIGASE ENZYME"/>
    <property type="match status" value="1"/>
</dbReference>
<name>A0AAT9J8I3_9CAUD</name>
<dbReference type="EMBL" id="BK068098">
    <property type="protein sequence ID" value="DBA55382.1"/>
    <property type="molecule type" value="Genomic_DNA"/>
</dbReference>
<organism evidence="1">
    <name type="scientific">Porphyromonas phage phage017a_JCVISC001</name>
    <dbReference type="NCBI Taxonomy" id="3154107"/>
    <lineage>
        <taxon>Viruses</taxon>
        <taxon>Duplodnaviria</taxon>
        <taxon>Heunggongvirae</taxon>
        <taxon>Uroviricota</taxon>
        <taxon>Caudoviricetes</taxon>
        <taxon>Nixviridae</taxon>
        <taxon>Dewhirstvirus</taxon>
        <taxon>Dewhirstvirus pging00K</taxon>
    </lineage>
</organism>
<sequence length="317" mass="36823">MEQQVQRILSQNTTKTSKIQQLLQLGLTRRQVADLVTNGNYGFVYNVYKKMQGTAAIQQITTRLSSSAFTRRFGIEIEAHGVNQTYLLDSLRRAGIECKGEGYNHTTRPHWKLVPDSSIRGRNPFELVSPILEGEDGLKQVKRVCKALQKVNAKVNSSCGMHVHINARDFTLRTWKNILINYARLESIIDNFMPQSRRNNYYCKGFSRIADFESKIERAERVEDITTVLETRYRKINAEAYVRHGSIEFRQHGGTTEFEKIHYWVRFLESLIKFSEQDGIFAGSSINDLQAILEEDTFTYIKYRTLKFKNEQEDEEE</sequence>
<evidence type="ECO:0000313" key="1">
    <source>
        <dbReference type="EMBL" id="DBA55382.1"/>
    </source>
</evidence>
<reference evidence="1" key="2">
    <citation type="submission" date="2024-05" db="EMBL/GenBank/DDBJ databases">
        <authorList>
            <person name="Matrishin C.B."/>
            <person name="Kauffman K.M."/>
        </authorList>
    </citation>
    <scope>NUCLEOTIDE SEQUENCE</scope>
</reference>
<dbReference type="InterPro" id="IPR022025">
    <property type="entry name" value="Amidoligase_2"/>
</dbReference>
<protein>
    <submittedName>
        <fullName evidence="1">Amidoligase enzyme</fullName>
    </submittedName>
</protein>
<dbReference type="PANTHER" id="PTHR36847">
    <property type="entry name" value="AMIDOLIGASE ENZYME"/>
    <property type="match status" value="1"/>
</dbReference>